<proteinExistence type="predicted"/>
<reference evidence="1 2" key="1">
    <citation type="journal article" date="2015" name="Nature">
        <title>rRNA introns, odd ribosomes, and small enigmatic genomes across a large radiation of phyla.</title>
        <authorList>
            <person name="Brown C.T."/>
            <person name="Hug L.A."/>
            <person name="Thomas B.C."/>
            <person name="Sharon I."/>
            <person name="Castelle C.J."/>
            <person name="Singh A."/>
            <person name="Wilkins M.J."/>
            <person name="Williams K.H."/>
            <person name="Banfield J.F."/>
        </authorList>
    </citation>
    <scope>NUCLEOTIDE SEQUENCE [LARGE SCALE GENOMIC DNA]</scope>
</reference>
<evidence type="ECO:0000313" key="2">
    <source>
        <dbReference type="Proteomes" id="UP000034810"/>
    </source>
</evidence>
<sequence>MWKPNYLYNGFKTKEEAKAGVFNYLLKHQQAIVNHGFSNEVMFTMGDMELILHGKGRDLDKAKAKAKD</sequence>
<evidence type="ECO:0000313" key="1">
    <source>
        <dbReference type="EMBL" id="KKS82070.1"/>
    </source>
</evidence>
<dbReference type="AlphaFoldDB" id="A0A0G1C8T3"/>
<dbReference type="Proteomes" id="UP000034810">
    <property type="component" value="Unassembled WGS sequence"/>
</dbReference>
<comment type="caution">
    <text evidence="1">The sequence shown here is derived from an EMBL/GenBank/DDBJ whole genome shotgun (WGS) entry which is preliminary data.</text>
</comment>
<organism evidence="1 2">
    <name type="scientific">Candidatus Wolfebacteria bacterium GW2011_GWC1_43_10</name>
    <dbReference type="NCBI Taxonomy" id="1619011"/>
    <lineage>
        <taxon>Bacteria</taxon>
        <taxon>Candidatus Wolfeibacteriota</taxon>
    </lineage>
</organism>
<accession>A0A0G1C8T3</accession>
<protein>
    <submittedName>
        <fullName evidence="1">Uncharacterized protein</fullName>
    </submittedName>
</protein>
<name>A0A0G1C8T3_9BACT</name>
<gene>
    <name evidence="1" type="ORF">UV58_C0013G0013</name>
</gene>
<dbReference type="EMBL" id="LCFA01000013">
    <property type="protein sequence ID" value="KKS82070.1"/>
    <property type="molecule type" value="Genomic_DNA"/>
</dbReference>